<evidence type="ECO:0000313" key="8">
    <source>
        <dbReference type="Proteomes" id="UP001249851"/>
    </source>
</evidence>
<dbReference type="SUPFAM" id="SSF49842">
    <property type="entry name" value="TNF-like"/>
    <property type="match status" value="1"/>
</dbReference>
<dbReference type="SMART" id="SM00207">
    <property type="entry name" value="TNF"/>
    <property type="match status" value="1"/>
</dbReference>
<dbReference type="GO" id="GO:0005164">
    <property type="term" value="F:tumor necrosis factor receptor binding"/>
    <property type="evidence" value="ECO:0007669"/>
    <property type="project" value="InterPro"/>
</dbReference>
<comment type="caution">
    <text evidence="7">The sequence shown here is derived from an EMBL/GenBank/DDBJ whole genome shotgun (WGS) entry which is preliminary data.</text>
</comment>
<name>A0AAD9QTX5_ACRCE</name>
<evidence type="ECO:0000256" key="5">
    <source>
        <dbReference type="SAM" id="SignalP"/>
    </source>
</evidence>
<reference evidence="7" key="2">
    <citation type="journal article" date="2023" name="Science">
        <title>Genomic signatures of disease resistance in endangered staghorn corals.</title>
        <authorList>
            <person name="Vollmer S.V."/>
            <person name="Selwyn J.D."/>
            <person name="Despard B.A."/>
            <person name="Roesel C.L."/>
        </authorList>
    </citation>
    <scope>NUCLEOTIDE SEQUENCE</scope>
    <source>
        <strain evidence="7">K2</strain>
    </source>
</reference>
<gene>
    <name evidence="7" type="ORF">P5673_008104</name>
</gene>
<keyword evidence="5" id="KW-0732">Signal</keyword>
<dbReference type="PROSITE" id="PS50049">
    <property type="entry name" value="THD_2"/>
    <property type="match status" value="1"/>
</dbReference>
<protein>
    <recommendedName>
        <fullName evidence="6">THD domain-containing protein</fullName>
    </recommendedName>
</protein>
<sequence>MKFLLVLATLVCTDLPFFAVIRDWSLKSSSSHLAGGMKYSNGEVTVPSFGLYYIYSQVYFRASSNRILVMVNSAPVTMLHPMVREQGNMFAAGVFKLNAGDVIMLKVGSQGPTTVYMSMVHCYFGAYLI</sequence>
<reference evidence="7" key="1">
    <citation type="journal article" date="2023" name="G3 (Bethesda)">
        <title>Whole genome assembly and annotation of the endangered Caribbean coral Acropora cervicornis.</title>
        <authorList>
            <person name="Selwyn J.D."/>
            <person name="Vollmer S.V."/>
        </authorList>
    </citation>
    <scope>NUCLEOTIDE SEQUENCE</scope>
    <source>
        <strain evidence="7">K2</strain>
    </source>
</reference>
<dbReference type="AlphaFoldDB" id="A0AAD9QTX5"/>
<comment type="similarity">
    <text evidence="2">Belongs to the tumor necrosis factor family.</text>
</comment>
<comment type="subcellular location">
    <subcellularLocation>
        <location evidence="1">Membrane</location>
    </subcellularLocation>
</comment>
<evidence type="ECO:0000256" key="3">
    <source>
        <dbReference type="ARBA" id="ARBA00022514"/>
    </source>
</evidence>
<dbReference type="PANTHER" id="PTHR11471">
    <property type="entry name" value="TUMOR NECROSIS FACTOR FAMILY MEMBER"/>
    <property type="match status" value="1"/>
</dbReference>
<dbReference type="Gene3D" id="2.60.120.40">
    <property type="match status" value="1"/>
</dbReference>
<dbReference type="EMBL" id="JARQWQ010000014">
    <property type="protein sequence ID" value="KAK2567311.1"/>
    <property type="molecule type" value="Genomic_DNA"/>
</dbReference>
<dbReference type="GO" id="GO:0006955">
    <property type="term" value="P:immune response"/>
    <property type="evidence" value="ECO:0007669"/>
    <property type="project" value="InterPro"/>
</dbReference>
<evidence type="ECO:0000313" key="7">
    <source>
        <dbReference type="EMBL" id="KAK2567311.1"/>
    </source>
</evidence>
<dbReference type="InterPro" id="IPR008983">
    <property type="entry name" value="Tumour_necrosis_fac-like_dom"/>
</dbReference>
<dbReference type="GO" id="GO:0005615">
    <property type="term" value="C:extracellular space"/>
    <property type="evidence" value="ECO:0007669"/>
    <property type="project" value="UniProtKB-KW"/>
</dbReference>
<keyword evidence="8" id="KW-1185">Reference proteome</keyword>
<evidence type="ECO:0000256" key="1">
    <source>
        <dbReference type="ARBA" id="ARBA00004370"/>
    </source>
</evidence>
<feature type="chain" id="PRO_5042084479" description="THD domain-containing protein" evidence="5">
    <location>
        <begin position="20"/>
        <end position="129"/>
    </location>
</feature>
<organism evidence="7 8">
    <name type="scientific">Acropora cervicornis</name>
    <name type="common">Staghorn coral</name>
    <dbReference type="NCBI Taxonomy" id="6130"/>
    <lineage>
        <taxon>Eukaryota</taxon>
        <taxon>Metazoa</taxon>
        <taxon>Cnidaria</taxon>
        <taxon>Anthozoa</taxon>
        <taxon>Hexacorallia</taxon>
        <taxon>Scleractinia</taxon>
        <taxon>Astrocoeniina</taxon>
        <taxon>Acroporidae</taxon>
        <taxon>Acropora</taxon>
    </lineage>
</organism>
<dbReference type="Pfam" id="PF00229">
    <property type="entry name" value="TNF"/>
    <property type="match status" value="1"/>
</dbReference>
<evidence type="ECO:0000259" key="6">
    <source>
        <dbReference type="PROSITE" id="PS50049"/>
    </source>
</evidence>
<dbReference type="GO" id="GO:0005125">
    <property type="term" value="F:cytokine activity"/>
    <property type="evidence" value="ECO:0007669"/>
    <property type="project" value="UniProtKB-KW"/>
</dbReference>
<dbReference type="InterPro" id="IPR021184">
    <property type="entry name" value="TNF_CS"/>
</dbReference>
<dbReference type="InterPro" id="IPR006052">
    <property type="entry name" value="TNF_dom"/>
</dbReference>
<dbReference type="Proteomes" id="UP001249851">
    <property type="component" value="Unassembled WGS sequence"/>
</dbReference>
<evidence type="ECO:0000256" key="4">
    <source>
        <dbReference type="ARBA" id="ARBA00023136"/>
    </source>
</evidence>
<accession>A0AAD9QTX5</accession>
<dbReference type="PROSITE" id="PS00251">
    <property type="entry name" value="THD_1"/>
    <property type="match status" value="1"/>
</dbReference>
<keyword evidence="4" id="KW-0472">Membrane</keyword>
<proteinExistence type="inferred from homology"/>
<dbReference type="GO" id="GO:0016020">
    <property type="term" value="C:membrane"/>
    <property type="evidence" value="ECO:0007669"/>
    <property type="project" value="UniProtKB-SubCell"/>
</dbReference>
<feature type="domain" description="THD" evidence="6">
    <location>
        <begin position="1"/>
        <end position="129"/>
    </location>
</feature>
<feature type="signal peptide" evidence="5">
    <location>
        <begin position="1"/>
        <end position="19"/>
    </location>
</feature>
<keyword evidence="3" id="KW-0202">Cytokine</keyword>
<evidence type="ECO:0000256" key="2">
    <source>
        <dbReference type="ARBA" id="ARBA00008670"/>
    </source>
</evidence>
<dbReference type="PANTHER" id="PTHR11471:SF13">
    <property type="entry name" value="TNF FAMILY PROFILE DOMAIN-CONTAINING PROTEIN"/>
    <property type="match status" value="1"/>
</dbReference>